<protein>
    <submittedName>
        <fullName evidence="2">Uncharacterized protein</fullName>
    </submittedName>
</protein>
<feature type="region of interest" description="Disordered" evidence="1">
    <location>
        <begin position="1"/>
        <end position="21"/>
    </location>
</feature>
<sequence>MKAPESDTEDRNGPETWTNTQLEQFEDALKRKKLQAFLVED</sequence>
<accession>A0A6G0RR70</accession>
<dbReference type="AlphaFoldDB" id="A0A6G0RR70"/>
<reference evidence="2 3" key="1">
    <citation type="submission" date="2018-09" db="EMBL/GenBank/DDBJ databases">
        <title>Genomic investigation of the strawberry pathogen Phytophthora fragariae indicates pathogenicity is determined by transcriptional variation in three key races.</title>
        <authorList>
            <person name="Adams T.M."/>
            <person name="Armitage A.D."/>
            <person name="Sobczyk M.K."/>
            <person name="Bates H.J."/>
            <person name="Dunwell J.M."/>
            <person name="Nellist C.F."/>
            <person name="Harrison R.J."/>
        </authorList>
    </citation>
    <scope>NUCLEOTIDE SEQUENCE [LARGE SCALE GENOMIC DNA]</scope>
    <source>
        <strain evidence="2 3">NOV-77</strain>
    </source>
</reference>
<proteinExistence type="predicted"/>
<name>A0A6G0RR70_9STRA</name>
<gene>
    <name evidence="2" type="ORF">PF008_g11837</name>
</gene>
<dbReference type="EMBL" id="QXFY01000647">
    <property type="protein sequence ID" value="KAE9338888.1"/>
    <property type="molecule type" value="Genomic_DNA"/>
</dbReference>
<evidence type="ECO:0000313" key="2">
    <source>
        <dbReference type="EMBL" id="KAE9338888.1"/>
    </source>
</evidence>
<organism evidence="2 3">
    <name type="scientific">Phytophthora fragariae</name>
    <dbReference type="NCBI Taxonomy" id="53985"/>
    <lineage>
        <taxon>Eukaryota</taxon>
        <taxon>Sar</taxon>
        <taxon>Stramenopiles</taxon>
        <taxon>Oomycota</taxon>
        <taxon>Peronosporomycetes</taxon>
        <taxon>Peronosporales</taxon>
        <taxon>Peronosporaceae</taxon>
        <taxon>Phytophthora</taxon>
    </lineage>
</organism>
<evidence type="ECO:0000313" key="3">
    <source>
        <dbReference type="Proteomes" id="UP000486351"/>
    </source>
</evidence>
<evidence type="ECO:0000256" key="1">
    <source>
        <dbReference type="SAM" id="MobiDB-lite"/>
    </source>
</evidence>
<comment type="caution">
    <text evidence="2">The sequence shown here is derived from an EMBL/GenBank/DDBJ whole genome shotgun (WGS) entry which is preliminary data.</text>
</comment>
<dbReference type="Proteomes" id="UP000486351">
    <property type="component" value="Unassembled WGS sequence"/>
</dbReference>